<keyword evidence="4" id="KW-1185">Reference proteome</keyword>
<dbReference type="SUPFAM" id="SSF55383">
    <property type="entry name" value="Copper amine oxidase, domain N"/>
    <property type="match status" value="1"/>
</dbReference>
<dbReference type="PANTHER" id="PTHR33308:SF9">
    <property type="entry name" value="PEPTIDOGLYCAN HYDROLASE FLGJ"/>
    <property type="match status" value="1"/>
</dbReference>
<dbReference type="RefSeq" id="WP_116479950.1">
    <property type="nucleotide sequence ID" value="NZ_QEKV01000003.1"/>
</dbReference>
<dbReference type="Gene3D" id="4.10.80.30">
    <property type="entry name" value="DNA polymerase, domain 6"/>
    <property type="match status" value="1"/>
</dbReference>
<dbReference type="Pfam" id="PF07833">
    <property type="entry name" value="Cu_amine_oxidN1"/>
    <property type="match status" value="1"/>
</dbReference>
<dbReference type="SMART" id="SM00047">
    <property type="entry name" value="LYZ2"/>
    <property type="match status" value="1"/>
</dbReference>
<dbReference type="InterPro" id="IPR012854">
    <property type="entry name" value="Cu_amine_oxidase-like_N"/>
</dbReference>
<gene>
    <name evidence="3" type="ORF">C7381_103202</name>
</gene>
<feature type="domain" description="Mannosyl-glycoprotein endo-beta-N-acetylglucosamidase-like" evidence="2">
    <location>
        <begin position="515"/>
        <end position="672"/>
    </location>
</feature>
<dbReference type="InterPro" id="IPR036582">
    <property type="entry name" value="Mao_N_sf"/>
</dbReference>
<evidence type="ECO:0000313" key="3">
    <source>
        <dbReference type="EMBL" id="PVY94962.1"/>
    </source>
</evidence>
<proteinExistence type="predicted"/>
<dbReference type="InterPro" id="IPR002901">
    <property type="entry name" value="MGlyc_endo_b_GlcNAc-like_dom"/>
</dbReference>
<keyword evidence="1 3" id="KW-0378">Hydrolase</keyword>
<dbReference type="EMBL" id="QEKV01000003">
    <property type="protein sequence ID" value="PVY94962.1"/>
    <property type="molecule type" value="Genomic_DNA"/>
</dbReference>
<comment type="caution">
    <text evidence="3">The sequence shown here is derived from an EMBL/GenBank/DDBJ whole genome shotgun (WGS) entry which is preliminary data.</text>
</comment>
<name>A0A2U1E530_9FIRM</name>
<dbReference type="InterPro" id="IPR051056">
    <property type="entry name" value="Glycosyl_Hydrolase_73"/>
</dbReference>
<organism evidence="3 4">
    <name type="scientific">Ezakiella coagulans</name>
    <dbReference type="NCBI Taxonomy" id="46507"/>
    <lineage>
        <taxon>Bacteria</taxon>
        <taxon>Bacillati</taxon>
        <taxon>Bacillota</taxon>
        <taxon>Tissierellia</taxon>
        <taxon>Ezakiella</taxon>
    </lineage>
</organism>
<dbReference type="Proteomes" id="UP000245793">
    <property type="component" value="Unassembled WGS sequence"/>
</dbReference>
<evidence type="ECO:0000256" key="1">
    <source>
        <dbReference type="ARBA" id="ARBA00022801"/>
    </source>
</evidence>
<accession>A0A2U1E530</accession>
<dbReference type="PANTHER" id="PTHR33308">
    <property type="entry name" value="PEPTIDOGLYCAN HYDROLASE FLGJ"/>
    <property type="match status" value="1"/>
</dbReference>
<dbReference type="Gene3D" id="3.30.457.10">
    <property type="entry name" value="Copper amine oxidase-like, N-terminal domain"/>
    <property type="match status" value="1"/>
</dbReference>
<evidence type="ECO:0000313" key="4">
    <source>
        <dbReference type="Proteomes" id="UP000245793"/>
    </source>
</evidence>
<dbReference type="AlphaFoldDB" id="A0A2U1E530"/>
<dbReference type="GO" id="GO:0004040">
    <property type="term" value="F:amidase activity"/>
    <property type="evidence" value="ECO:0007669"/>
    <property type="project" value="InterPro"/>
</dbReference>
<dbReference type="Pfam" id="PF01832">
    <property type="entry name" value="Glucosaminidase"/>
    <property type="match status" value="1"/>
</dbReference>
<evidence type="ECO:0000259" key="2">
    <source>
        <dbReference type="SMART" id="SM00047"/>
    </source>
</evidence>
<dbReference type="Gene3D" id="1.10.530.10">
    <property type="match status" value="1"/>
</dbReference>
<reference evidence="3 4" key="1">
    <citation type="submission" date="2018-04" db="EMBL/GenBank/DDBJ databases">
        <title>Genomic Encyclopedia of Type Strains, Phase IV (KMG-IV): sequencing the most valuable type-strain genomes for metagenomic binning, comparative biology and taxonomic classification.</title>
        <authorList>
            <person name="Goeker M."/>
        </authorList>
    </citation>
    <scope>NUCLEOTIDE SEQUENCE [LARGE SCALE GENOMIC DNA]</scope>
    <source>
        <strain evidence="3 4">DSM 20705</strain>
    </source>
</reference>
<protein>
    <submittedName>
        <fullName evidence="3">Flagellum-specific peptidoglycan hydrolase FlgJ</fullName>
    </submittedName>
</protein>
<sequence length="676" mass="75282">MKRVSKFLLIFGIVFLSITKIYARPKTKIIVNGNDITDVAQSVNKDDRILVPIRFISEALNKEVNYIDYSKEVVISDVSGKMTLQIGSRLIELPNGEYILSDVPAQLINDRTYVPVRVIAESFNMAVSYDFPTNTVTIENGTPNPDDSYQIQGLEDVARTIQNYTIIPGKNIASRIVKSNLFIVDPITKKGIINGKSTNLSISYTPIKAKDFSIILIASYDKNGNIVTGRGKKVSTKLVPEVSLEGVTEGAVVNEKAELMPKMNFIPVSLSYTVLDNNTGNAKKYENKDPFAPWQFEVPGGESRNVQVTINAIDIDGNNYISNPVNFEIQTSRRFALTGVKQNEVINKTVKLNVNRNFDVTSTRYYLGNAVGETLLKEKPYGEFIFNPSEDLNGSYYLRSEVTLPSGEILSSDKVNVTIKGGRRLLLQGVGPNAVITGDTQLSYDSNLEAKSVKYIFNGPQSFTVTGIIGGKTKFSPANRKSGTYKIYAEIETNKGTLKSDVVSVKIHNEKIFGPAPIVPKNKFIEEFSPLAVEAMKKTGMAASIQMAQAILETGWGQYVPVDKYTGRISRNLFGIKGKGSAGSIISNTWEEYNGVLYRIDDYFRAYNSVNESWNDHKKLLLTKERYQIFRDVMFDYIRGAYAIRRAGYATDSGYPGKLIKIINDNNLRKLDEVSF</sequence>